<reference evidence="1 2" key="1">
    <citation type="submission" date="2022-03" db="EMBL/GenBank/DDBJ databases">
        <authorList>
            <person name="Brunel B."/>
        </authorList>
    </citation>
    <scope>NUCLEOTIDE SEQUENCE [LARGE SCALE GENOMIC DNA]</scope>
    <source>
        <strain evidence="1">STM5069sample</strain>
    </source>
</reference>
<sequence>MSVSPTLESESSPGDDAIDRLWAWCQLVKSGGSLQATVRDQDLSSLPDTEREVATAVARHLSSICAFKLGGLGLALEMAEEAERRWGVVLASDMVARPLLTPRSNAFHMRLASRHAEYYRSVEQGALAQWGEASRLKGRFFHAMVLQAGGETSGALAEASAIADEWRGRLSARLPGLGTIELACATWASSLGRSVLCEEMSRRLSTIADRAAAYPDDMPEIWSRPRKIESVLRFGFAATPIAWL</sequence>
<proteinExistence type="predicted"/>
<gene>
    <name evidence="1" type="ORF">MES5069_680042</name>
</gene>
<protein>
    <submittedName>
        <fullName evidence="1">Uncharacterized protein</fullName>
    </submittedName>
</protein>
<organism evidence="1 2">
    <name type="scientific">Mesorhizobium escarrei</name>
    <dbReference type="NCBI Taxonomy" id="666018"/>
    <lineage>
        <taxon>Bacteria</taxon>
        <taxon>Pseudomonadati</taxon>
        <taxon>Pseudomonadota</taxon>
        <taxon>Alphaproteobacteria</taxon>
        <taxon>Hyphomicrobiales</taxon>
        <taxon>Phyllobacteriaceae</taxon>
        <taxon>Mesorhizobium</taxon>
    </lineage>
</organism>
<keyword evidence="2" id="KW-1185">Reference proteome</keyword>
<name>A0ABM9EG47_9HYPH</name>
<accession>A0ABM9EG47</accession>
<evidence type="ECO:0000313" key="1">
    <source>
        <dbReference type="EMBL" id="CAH2408336.1"/>
    </source>
</evidence>
<evidence type="ECO:0000313" key="2">
    <source>
        <dbReference type="Proteomes" id="UP001153050"/>
    </source>
</evidence>
<dbReference type="EMBL" id="CAKXZT010000166">
    <property type="protein sequence ID" value="CAH2408336.1"/>
    <property type="molecule type" value="Genomic_DNA"/>
</dbReference>
<dbReference type="Proteomes" id="UP001153050">
    <property type="component" value="Unassembled WGS sequence"/>
</dbReference>
<comment type="caution">
    <text evidence="1">The sequence shown here is derived from an EMBL/GenBank/DDBJ whole genome shotgun (WGS) entry which is preliminary data.</text>
</comment>